<dbReference type="PROSITE" id="PS50005">
    <property type="entry name" value="TPR"/>
    <property type="match status" value="1"/>
</dbReference>
<protein>
    <recommendedName>
        <fullName evidence="4">CHAT domain-containing protein</fullName>
    </recommendedName>
</protein>
<dbReference type="Gene3D" id="1.25.40.10">
    <property type="entry name" value="Tetratricopeptide repeat domain"/>
    <property type="match status" value="3"/>
</dbReference>
<accession>A0A2U0I595</accession>
<feature type="domain" description="CHAT" evidence="4">
    <location>
        <begin position="680"/>
        <end position="956"/>
    </location>
</feature>
<name>A0A2U0I595_9FLAO</name>
<dbReference type="Proteomes" id="UP000245962">
    <property type="component" value="Unassembled WGS sequence"/>
</dbReference>
<feature type="transmembrane region" description="Helical" evidence="2">
    <location>
        <begin position="967"/>
        <end position="985"/>
    </location>
</feature>
<evidence type="ECO:0000259" key="4">
    <source>
        <dbReference type="Pfam" id="PF12770"/>
    </source>
</evidence>
<dbReference type="PANTHER" id="PTHR10098">
    <property type="entry name" value="RAPSYN-RELATED"/>
    <property type="match status" value="1"/>
</dbReference>
<evidence type="ECO:0000256" key="3">
    <source>
        <dbReference type="SAM" id="SignalP"/>
    </source>
</evidence>
<dbReference type="InterPro" id="IPR019734">
    <property type="entry name" value="TPR_rpt"/>
</dbReference>
<dbReference type="InterPro" id="IPR011990">
    <property type="entry name" value="TPR-like_helical_dom_sf"/>
</dbReference>
<evidence type="ECO:0000313" key="6">
    <source>
        <dbReference type="Proteomes" id="UP000245962"/>
    </source>
</evidence>
<feature type="chain" id="PRO_5015407768" description="CHAT domain-containing protein" evidence="3">
    <location>
        <begin position="19"/>
        <end position="995"/>
    </location>
</feature>
<gene>
    <name evidence="5" type="ORF">DDV96_03140</name>
</gene>
<evidence type="ECO:0000313" key="5">
    <source>
        <dbReference type="EMBL" id="PVW16278.1"/>
    </source>
</evidence>
<dbReference type="RefSeq" id="WP_116693296.1">
    <property type="nucleotide sequence ID" value="NZ_QEHR01000002.1"/>
</dbReference>
<dbReference type="OrthoDB" id="9771112at2"/>
<evidence type="ECO:0000256" key="1">
    <source>
        <dbReference type="PROSITE-ProRule" id="PRU00339"/>
    </source>
</evidence>
<dbReference type="EMBL" id="QEHR01000002">
    <property type="protein sequence ID" value="PVW16278.1"/>
    <property type="molecule type" value="Genomic_DNA"/>
</dbReference>
<feature type="signal peptide" evidence="3">
    <location>
        <begin position="1"/>
        <end position="18"/>
    </location>
</feature>
<keyword evidence="2" id="KW-1133">Transmembrane helix</keyword>
<keyword evidence="3" id="KW-0732">Signal</keyword>
<dbReference type="PANTHER" id="PTHR10098:SF112">
    <property type="entry name" value="SLR0380 PROTEIN"/>
    <property type="match status" value="1"/>
</dbReference>
<dbReference type="Pfam" id="PF12770">
    <property type="entry name" value="CHAT"/>
    <property type="match status" value="1"/>
</dbReference>
<keyword evidence="1" id="KW-0802">TPR repeat</keyword>
<sequence>MKKILFIVLLALSGAMLAQNTVSSEIIQKADSLLKQKEYLRAAQHWETAIQHTSKKDPSYSLYSSKLFFTKGKISEQEGDYPTAVTYYNSAQKALNDHTSPVAPEYVIDTYNGLYHALAYAGKWEMALVKGNEGLAFFTEKVNKETQADYIYDLAYINDRLKNHTEAIALYQQAIDKYKELKTNKNFDLGLAYQNLATVYSTIGFFSERLKSFEQARSYWEKDTEINPSYLITLYGNLLKLYIEYGDTAKAEALFTALNQIPNNTLQTADIASKFRLKVMYNAFLGQLTETEMQQRYFNAFFSSLPLHEKNQYSNHYLAALLELADLYIAQEVDQLANKTLSSALTVSKRYHKPFYEMSVYSKQAKLAIGKNDDTAALDYLNMALAIDEIEPIGLVNVANILIKKANLQTKRKRFAEANAALKKALSALAEKQIDRPEAITVKTFEKQHSSFFIMALKDAAGVYKELYNSTQQKDYAKNARYLYSLAAEVFGLYYQNGEYNTDLDHFNKSINEGIYEMHTALGLSLSDTVIERVQANNSQVLRNEFERKYTQFLAVDQSLLSQRNVLQFKIKHLQDSKTGKGKRQQLQDSLKTLDREIAAKAPLLQSFYQNVYQLKNIKQHISKDELLINYFMGYEYSYAIAISKNDVHLYRLAKTDTLKETLNAFYNALQNPQKNVLPQARQLYKSLILPLEDKLTTYKTLTIIPDDYLHYLPFEVLEREKGPLLTTHTIQYANTVALWYFLKEHPYQSKADKDLLVAFAPQYTSTEDKGQNLRGSRFQEIEGARQEAETITTTFGGDLFLGDEATIENFITHSSTYKIYHLAMHAVLNEQEHYKSSLIFNGNDPFDFSSLYGLYFPADLVVLSACNTGVGKLASGEGLLSLSRALTYSGARSSVYSLWEVPDKETAEIMASFYRYLQTGENKATALANAKRDFKQNNPMKGHPYYWAGFVIAGDTVPILAKNNTLQGLLLVTGVAVCLGVFLYRRKKQVKSSI</sequence>
<keyword evidence="2" id="KW-0472">Membrane</keyword>
<dbReference type="SUPFAM" id="SSF48452">
    <property type="entry name" value="TPR-like"/>
    <property type="match status" value="2"/>
</dbReference>
<dbReference type="SMART" id="SM00028">
    <property type="entry name" value="TPR"/>
    <property type="match status" value="7"/>
</dbReference>
<organism evidence="5 6">
    <name type="scientific">Marixanthomonas spongiae</name>
    <dbReference type="NCBI Taxonomy" id="2174845"/>
    <lineage>
        <taxon>Bacteria</taxon>
        <taxon>Pseudomonadati</taxon>
        <taxon>Bacteroidota</taxon>
        <taxon>Flavobacteriia</taxon>
        <taxon>Flavobacteriales</taxon>
        <taxon>Flavobacteriaceae</taxon>
        <taxon>Marixanthomonas</taxon>
    </lineage>
</organism>
<dbReference type="InterPro" id="IPR024983">
    <property type="entry name" value="CHAT_dom"/>
</dbReference>
<evidence type="ECO:0000256" key="2">
    <source>
        <dbReference type="SAM" id="Phobius"/>
    </source>
</evidence>
<dbReference type="AlphaFoldDB" id="A0A2U0I595"/>
<keyword evidence="6" id="KW-1185">Reference proteome</keyword>
<comment type="caution">
    <text evidence="5">The sequence shown here is derived from an EMBL/GenBank/DDBJ whole genome shotgun (WGS) entry which is preliminary data.</text>
</comment>
<keyword evidence="2" id="KW-0812">Transmembrane</keyword>
<feature type="repeat" description="TPR" evidence="1">
    <location>
        <begin position="197"/>
        <end position="230"/>
    </location>
</feature>
<reference evidence="5 6" key="1">
    <citation type="submission" date="2018-04" db="EMBL/GenBank/DDBJ databases">
        <title>Marixanthomonas spongiae HN-E44 sp. nov., isolated from a marine sponge.</title>
        <authorList>
            <person name="Luo L."/>
            <person name="Zhuang L."/>
        </authorList>
    </citation>
    <scope>NUCLEOTIDE SEQUENCE [LARGE SCALE GENOMIC DNA]</scope>
    <source>
        <strain evidence="5 6">HN-E44</strain>
    </source>
</reference>
<proteinExistence type="predicted"/>